<organism evidence="1">
    <name type="scientific">Hordeum vulgare subsp. vulgare</name>
    <name type="common">Domesticated barley</name>
    <dbReference type="NCBI Taxonomy" id="112509"/>
    <lineage>
        <taxon>Eukaryota</taxon>
        <taxon>Viridiplantae</taxon>
        <taxon>Streptophyta</taxon>
        <taxon>Embryophyta</taxon>
        <taxon>Tracheophyta</taxon>
        <taxon>Spermatophyta</taxon>
        <taxon>Magnoliopsida</taxon>
        <taxon>Liliopsida</taxon>
        <taxon>Poales</taxon>
        <taxon>Poaceae</taxon>
        <taxon>BOP clade</taxon>
        <taxon>Pooideae</taxon>
        <taxon>Triticodae</taxon>
        <taxon>Triticeae</taxon>
        <taxon>Hordeinae</taxon>
        <taxon>Hordeum</taxon>
    </lineage>
</organism>
<dbReference type="EMBL" id="AK356350">
    <property type="protein sequence ID" value="BAJ87568.1"/>
    <property type="molecule type" value="mRNA"/>
</dbReference>
<sequence length="156" mass="17311">MLSNCVQKFHLYALKNLLTHILKTEYTLVFKGYIALEHLCSKLIYQMTSSVLDDYYFYSGVRYGLAFQSVLIIIIFSSCSTECCSNAISTIDGSSLFVPLSWTMNSALLYFTLSSIPPWAVERHSLGASPDLRNLASLDMSANSSSLGLFLGISYA</sequence>
<proteinExistence type="evidence at transcript level"/>
<dbReference type="AlphaFoldDB" id="F2CXJ7"/>
<dbReference type="KEGG" id="hvg:123441511"/>
<protein>
    <submittedName>
        <fullName evidence="1">Predicted protein</fullName>
    </submittedName>
</protein>
<name>F2CXJ7_HORVV</name>
<evidence type="ECO:0000313" key="1">
    <source>
        <dbReference type="EMBL" id="BAJ87568.1"/>
    </source>
</evidence>
<reference evidence="1" key="1">
    <citation type="journal article" date="2011" name="Plant Physiol.">
        <title>Comprehensive sequence analysis of 24,783 barley full-length cDNAs derived from 12 clone libraries.</title>
        <authorList>
            <person name="Matsumoto T."/>
            <person name="Tanaka T."/>
            <person name="Sakai H."/>
            <person name="Amano N."/>
            <person name="Kanamori H."/>
            <person name="Kurita K."/>
            <person name="Kikuta A."/>
            <person name="Kamiya K."/>
            <person name="Yamamoto M."/>
            <person name="Ikawa H."/>
            <person name="Fujii N."/>
            <person name="Hori K."/>
            <person name="Itoh T."/>
            <person name="Sato K."/>
        </authorList>
    </citation>
    <scope>NUCLEOTIDE SEQUENCE</scope>
    <source>
        <tissue evidence="1">Shoot</tissue>
    </source>
</reference>
<dbReference type="GeneID" id="123441511"/>
<dbReference type="RefSeq" id="XP_044973851.1">
    <property type="nucleotide sequence ID" value="XM_045117916.1"/>
</dbReference>
<accession>F2CXJ7</accession>